<evidence type="ECO:0000256" key="6">
    <source>
        <dbReference type="ARBA" id="ARBA00022692"/>
    </source>
</evidence>
<feature type="transmembrane region" description="Helical" evidence="9">
    <location>
        <begin position="210"/>
        <end position="230"/>
    </location>
</feature>
<feature type="transmembrane region" description="Helical" evidence="9">
    <location>
        <begin position="52"/>
        <end position="72"/>
    </location>
</feature>
<evidence type="ECO:0000256" key="9">
    <source>
        <dbReference type="HAMAP-Rule" id="MF_00024"/>
    </source>
</evidence>
<comment type="similarity">
    <text evidence="3 9">Belongs to the CobD/CbiB family.</text>
</comment>
<evidence type="ECO:0000313" key="10">
    <source>
        <dbReference type="EMBL" id="MBC5683434.1"/>
    </source>
</evidence>
<dbReference type="PANTHER" id="PTHR34308:SF1">
    <property type="entry name" value="COBALAMIN BIOSYNTHESIS PROTEIN CBIB"/>
    <property type="match status" value="1"/>
</dbReference>
<proteinExistence type="inferred from homology"/>
<feature type="transmembrane region" description="Helical" evidence="9">
    <location>
        <begin position="84"/>
        <end position="103"/>
    </location>
</feature>
<keyword evidence="5 9" id="KW-0169">Cobalamin biosynthesis</keyword>
<keyword evidence="11" id="KW-1185">Reference proteome</keyword>
<dbReference type="InterPro" id="IPR004485">
    <property type="entry name" value="Cobalamin_biosynth_CobD/CbiB"/>
</dbReference>
<dbReference type="HAMAP" id="MF_00024">
    <property type="entry name" value="CobD_CbiB"/>
    <property type="match status" value="1"/>
</dbReference>
<dbReference type="Proteomes" id="UP000631576">
    <property type="component" value="Unassembled WGS sequence"/>
</dbReference>
<reference evidence="10 11" key="1">
    <citation type="submission" date="2020-08" db="EMBL/GenBank/DDBJ databases">
        <title>Genome public.</title>
        <authorList>
            <person name="Liu C."/>
            <person name="Sun Q."/>
        </authorList>
    </citation>
    <scope>NUCLEOTIDE SEQUENCE [LARGE SCALE GENOMIC DNA]</scope>
    <source>
        <strain evidence="10 11">NSJ-13</strain>
    </source>
</reference>
<protein>
    <recommendedName>
        <fullName evidence="9">Cobalamin biosynthesis protein CobD</fullName>
    </recommendedName>
</protein>
<comment type="pathway">
    <text evidence="2 9">Cofactor biosynthesis; adenosylcobalamin biosynthesis.</text>
</comment>
<dbReference type="RefSeq" id="WP_186864961.1">
    <property type="nucleotide sequence ID" value="NZ_JACOPE010000001.1"/>
</dbReference>
<keyword evidence="7 9" id="KW-1133">Transmembrane helix</keyword>
<keyword evidence="4 9" id="KW-1003">Cell membrane</keyword>
<comment type="subcellular location">
    <subcellularLocation>
        <location evidence="1 9">Cell membrane</location>
        <topology evidence="1 9">Multi-pass membrane protein</topology>
    </subcellularLocation>
</comment>
<evidence type="ECO:0000256" key="2">
    <source>
        <dbReference type="ARBA" id="ARBA00004953"/>
    </source>
</evidence>
<keyword evidence="6 9" id="KW-0812">Transmembrane</keyword>
<evidence type="ECO:0000256" key="5">
    <source>
        <dbReference type="ARBA" id="ARBA00022573"/>
    </source>
</evidence>
<accession>A0ABR7G7M2</accession>
<sequence>MISLVACIGGFCLDFLFGDPVWLYHPVRIMGNVISLLEKAVRKISRNSKSGLLIGGAVLWGIVVILFTGIPYGVLEILKSKNEIAAFLLEMFWCYQLLAAKSLKTESMKVYMKLKDSDLEGARKAVSMIVGRDTANLDCEGITKATVETIAENTSDGVIAPLFYMLIGGAPLGMLYKAINTMDSMLGYKDEKYLYIGRIAAKMDDLVNYIPARISAIVMVLASFLCGLDWKNAWKIFLRDRYNHSSPNSAQTEAVCAGALDIQLAGDAWYFGKLYKKPYIGEPIRSIRIEDICQTNRLMYVTAIVTMIIFGTFKLLFYII</sequence>
<dbReference type="PANTHER" id="PTHR34308">
    <property type="entry name" value="COBALAMIN BIOSYNTHESIS PROTEIN CBIB"/>
    <property type="match status" value="1"/>
</dbReference>
<feature type="transmembrane region" description="Helical" evidence="9">
    <location>
        <begin position="298"/>
        <end position="319"/>
    </location>
</feature>
<comment type="function">
    <text evidence="9">Converts cobyric acid to cobinamide by the addition of aminopropanol on the F carboxylic group.</text>
</comment>
<feature type="transmembrane region" description="Helical" evidence="9">
    <location>
        <begin position="158"/>
        <end position="179"/>
    </location>
</feature>
<dbReference type="EMBL" id="JACOPE010000001">
    <property type="protein sequence ID" value="MBC5683434.1"/>
    <property type="molecule type" value="Genomic_DNA"/>
</dbReference>
<organism evidence="10 11">
    <name type="scientific">Ruminococcus hominis</name>
    <dbReference type="NCBI Taxonomy" id="2763065"/>
    <lineage>
        <taxon>Bacteria</taxon>
        <taxon>Bacillati</taxon>
        <taxon>Bacillota</taxon>
        <taxon>Clostridia</taxon>
        <taxon>Eubacteriales</taxon>
        <taxon>Oscillospiraceae</taxon>
        <taxon>Ruminococcus</taxon>
    </lineage>
</organism>
<comment type="caution">
    <text evidence="10">The sequence shown here is derived from an EMBL/GenBank/DDBJ whole genome shotgun (WGS) entry which is preliminary data.</text>
</comment>
<evidence type="ECO:0000313" key="11">
    <source>
        <dbReference type="Proteomes" id="UP000631576"/>
    </source>
</evidence>
<evidence type="ECO:0000256" key="3">
    <source>
        <dbReference type="ARBA" id="ARBA00006263"/>
    </source>
</evidence>
<evidence type="ECO:0000256" key="7">
    <source>
        <dbReference type="ARBA" id="ARBA00022989"/>
    </source>
</evidence>
<dbReference type="Pfam" id="PF03186">
    <property type="entry name" value="CobD_Cbib"/>
    <property type="match status" value="1"/>
</dbReference>
<evidence type="ECO:0000256" key="1">
    <source>
        <dbReference type="ARBA" id="ARBA00004651"/>
    </source>
</evidence>
<gene>
    <name evidence="9 10" type="primary">cobD</name>
    <name evidence="10" type="ORF">H8S40_07610</name>
</gene>
<evidence type="ECO:0000256" key="4">
    <source>
        <dbReference type="ARBA" id="ARBA00022475"/>
    </source>
</evidence>
<keyword evidence="8 9" id="KW-0472">Membrane</keyword>
<evidence type="ECO:0000256" key="8">
    <source>
        <dbReference type="ARBA" id="ARBA00023136"/>
    </source>
</evidence>
<dbReference type="NCBIfam" id="TIGR00380">
    <property type="entry name" value="cobal_cbiB"/>
    <property type="match status" value="1"/>
</dbReference>
<name>A0ABR7G7M2_9FIRM</name>